<evidence type="ECO:0000313" key="1">
    <source>
        <dbReference type="EMBL" id="KAK9942831.1"/>
    </source>
</evidence>
<dbReference type="Proteomes" id="UP001457282">
    <property type="component" value="Unassembled WGS sequence"/>
</dbReference>
<accession>A0AAW1Y296</accession>
<dbReference type="AlphaFoldDB" id="A0AAW1Y296"/>
<protein>
    <recommendedName>
        <fullName evidence="3">Endonuclease/exonuclease/phosphatase family protein</fullName>
    </recommendedName>
</protein>
<dbReference type="EMBL" id="JBEDUW010000002">
    <property type="protein sequence ID" value="KAK9942831.1"/>
    <property type="molecule type" value="Genomic_DNA"/>
</dbReference>
<proteinExistence type="predicted"/>
<name>A0AAW1Y296_RUBAR</name>
<gene>
    <name evidence="1" type="ORF">M0R45_008479</name>
</gene>
<keyword evidence="2" id="KW-1185">Reference proteome</keyword>
<sequence>MDVLSWNCREEVISEGHSGGLGHFWGEGVKVHVCSKSARFFDVELEGGHGDPIWRFTGFYGHPKTSLCHLSWQTIRDLCDEDSLPWVLIGDFSEILTVAEKEACRRRRECQMRGFQEVGLMLI</sequence>
<dbReference type="SUPFAM" id="SSF56219">
    <property type="entry name" value="DNase I-like"/>
    <property type="match status" value="1"/>
</dbReference>
<comment type="caution">
    <text evidence="1">The sequence shown here is derived from an EMBL/GenBank/DDBJ whole genome shotgun (WGS) entry which is preliminary data.</text>
</comment>
<evidence type="ECO:0008006" key="3">
    <source>
        <dbReference type="Google" id="ProtNLM"/>
    </source>
</evidence>
<organism evidence="1 2">
    <name type="scientific">Rubus argutus</name>
    <name type="common">Southern blackberry</name>
    <dbReference type="NCBI Taxonomy" id="59490"/>
    <lineage>
        <taxon>Eukaryota</taxon>
        <taxon>Viridiplantae</taxon>
        <taxon>Streptophyta</taxon>
        <taxon>Embryophyta</taxon>
        <taxon>Tracheophyta</taxon>
        <taxon>Spermatophyta</taxon>
        <taxon>Magnoliopsida</taxon>
        <taxon>eudicotyledons</taxon>
        <taxon>Gunneridae</taxon>
        <taxon>Pentapetalae</taxon>
        <taxon>rosids</taxon>
        <taxon>fabids</taxon>
        <taxon>Rosales</taxon>
        <taxon>Rosaceae</taxon>
        <taxon>Rosoideae</taxon>
        <taxon>Rosoideae incertae sedis</taxon>
        <taxon>Rubus</taxon>
    </lineage>
</organism>
<reference evidence="1 2" key="1">
    <citation type="journal article" date="2023" name="G3 (Bethesda)">
        <title>A chromosome-length genome assembly and annotation of blackberry (Rubus argutus, cv. 'Hillquist').</title>
        <authorList>
            <person name="Bruna T."/>
            <person name="Aryal R."/>
            <person name="Dudchenko O."/>
            <person name="Sargent D.J."/>
            <person name="Mead D."/>
            <person name="Buti M."/>
            <person name="Cavallini A."/>
            <person name="Hytonen T."/>
            <person name="Andres J."/>
            <person name="Pham M."/>
            <person name="Weisz D."/>
            <person name="Mascagni F."/>
            <person name="Usai G."/>
            <person name="Natali L."/>
            <person name="Bassil N."/>
            <person name="Fernandez G.E."/>
            <person name="Lomsadze A."/>
            <person name="Armour M."/>
            <person name="Olukolu B."/>
            <person name="Poorten T."/>
            <person name="Britton C."/>
            <person name="Davik J."/>
            <person name="Ashrafi H."/>
            <person name="Aiden E.L."/>
            <person name="Borodovsky M."/>
            <person name="Worthington M."/>
        </authorList>
    </citation>
    <scope>NUCLEOTIDE SEQUENCE [LARGE SCALE GENOMIC DNA]</scope>
    <source>
        <strain evidence="1">PI 553951</strain>
    </source>
</reference>
<evidence type="ECO:0000313" key="2">
    <source>
        <dbReference type="Proteomes" id="UP001457282"/>
    </source>
</evidence>
<dbReference type="InterPro" id="IPR036691">
    <property type="entry name" value="Endo/exonu/phosph_ase_sf"/>
</dbReference>